<dbReference type="Gene3D" id="1.10.10.10">
    <property type="entry name" value="Winged helix-like DNA-binding domain superfamily/Winged helix DNA-binding domain"/>
    <property type="match status" value="1"/>
</dbReference>
<evidence type="ECO:0000313" key="11">
    <source>
        <dbReference type="Proteomes" id="UP001596098"/>
    </source>
</evidence>
<evidence type="ECO:0000256" key="3">
    <source>
        <dbReference type="ARBA" id="ARBA00023015"/>
    </source>
</evidence>
<evidence type="ECO:0000259" key="8">
    <source>
        <dbReference type="PROSITE" id="PS50110"/>
    </source>
</evidence>
<keyword evidence="2" id="KW-0902">Two-component regulatory system</keyword>
<feature type="modified residue" description="4-aspartylphosphate" evidence="6">
    <location>
        <position position="59"/>
    </location>
</feature>
<dbReference type="RefSeq" id="WP_128220063.1">
    <property type="nucleotide sequence ID" value="NZ_CP034929.1"/>
</dbReference>
<dbReference type="Gene3D" id="3.40.50.2300">
    <property type="match status" value="1"/>
</dbReference>
<dbReference type="InterPro" id="IPR036388">
    <property type="entry name" value="WH-like_DNA-bd_sf"/>
</dbReference>
<evidence type="ECO:0000259" key="9">
    <source>
        <dbReference type="PROSITE" id="PS51755"/>
    </source>
</evidence>
<reference evidence="11" key="1">
    <citation type="journal article" date="2019" name="Int. J. Syst. Evol. Microbiol.">
        <title>The Global Catalogue of Microorganisms (GCM) 10K type strain sequencing project: providing services to taxonomists for standard genome sequencing and annotation.</title>
        <authorList>
            <consortium name="The Broad Institute Genomics Platform"/>
            <consortium name="The Broad Institute Genome Sequencing Center for Infectious Disease"/>
            <person name="Wu L."/>
            <person name="Ma J."/>
        </authorList>
    </citation>
    <scope>NUCLEOTIDE SEQUENCE [LARGE SCALE GENOMIC DNA]</scope>
    <source>
        <strain evidence="11">DFY28</strain>
    </source>
</reference>
<feature type="domain" description="OmpR/PhoB-type" evidence="9">
    <location>
        <begin position="256"/>
        <end position="362"/>
    </location>
</feature>
<name>A0ABW1QYF9_9ACTN</name>
<dbReference type="Proteomes" id="UP001596098">
    <property type="component" value="Unassembled WGS sequence"/>
</dbReference>
<keyword evidence="1 6" id="KW-0597">Phosphoprotein</keyword>
<dbReference type="InterPro" id="IPR039420">
    <property type="entry name" value="WalR-like"/>
</dbReference>
<feature type="domain" description="Response regulatory" evidence="8">
    <location>
        <begin position="10"/>
        <end position="123"/>
    </location>
</feature>
<dbReference type="SMART" id="SM00448">
    <property type="entry name" value="REC"/>
    <property type="match status" value="1"/>
</dbReference>
<keyword evidence="4 7" id="KW-0238">DNA-binding</keyword>
<evidence type="ECO:0000256" key="1">
    <source>
        <dbReference type="ARBA" id="ARBA00022553"/>
    </source>
</evidence>
<keyword evidence="5" id="KW-0804">Transcription</keyword>
<feature type="DNA-binding region" description="OmpR/PhoB-type" evidence="7">
    <location>
        <begin position="256"/>
        <end position="362"/>
    </location>
</feature>
<keyword evidence="3" id="KW-0805">Transcription regulation</keyword>
<accession>A0ABW1QYF9</accession>
<dbReference type="InterPro" id="IPR001867">
    <property type="entry name" value="OmpR/PhoB-type_DNA-bd"/>
</dbReference>
<dbReference type="Pfam" id="PF00072">
    <property type="entry name" value="Response_reg"/>
    <property type="match status" value="1"/>
</dbReference>
<evidence type="ECO:0000256" key="4">
    <source>
        <dbReference type="ARBA" id="ARBA00023125"/>
    </source>
</evidence>
<comment type="caution">
    <text evidence="10">The sequence shown here is derived from an EMBL/GenBank/DDBJ whole genome shotgun (WGS) entry which is preliminary data.</text>
</comment>
<keyword evidence="11" id="KW-1185">Reference proteome</keyword>
<dbReference type="PANTHER" id="PTHR48111:SF1">
    <property type="entry name" value="TWO-COMPONENT RESPONSE REGULATOR ORR33"/>
    <property type="match status" value="1"/>
</dbReference>
<dbReference type="Pfam" id="PF00486">
    <property type="entry name" value="Trans_reg_C"/>
    <property type="match status" value="1"/>
</dbReference>
<sequence>MSGTTATSACAVVIDDDPSIRALYRPVLEQIGLEPVMTSNAADGIEAVREFTPVIVFLDVTMGGMDGFAALARIREFSDSPVVMISAHSDEIDVIQGLGTGADDYVFKPFRPRELRARVEALLRRAAGRSHPAAETAAPEDVVWRAPNPATNRPGPALLRRVETLAEPARSARPDVVADNLVAGANAVALVADTTALTVPVPAPFDPASATVPFRLTSPLTTPSANVPVPAPLADEASVHANSPASSPVASRVNTATALRHGELLLDLSTGRAVVGDQEVSLPGDEVNLLASLMETGTRVRSTANLVLALRGESYVTTYFVNDHDKRTVIDVMDTLRRRLGDTGPAPRWIEAVGTVGFRMTPA</sequence>
<dbReference type="SUPFAM" id="SSF52172">
    <property type="entry name" value="CheY-like"/>
    <property type="match status" value="1"/>
</dbReference>
<evidence type="ECO:0000256" key="5">
    <source>
        <dbReference type="ARBA" id="ARBA00023163"/>
    </source>
</evidence>
<dbReference type="SUPFAM" id="SSF46894">
    <property type="entry name" value="C-terminal effector domain of the bipartite response regulators"/>
    <property type="match status" value="1"/>
</dbReference>
<dbReference type="InterPro" id="IPR016032">
    <property type="entry name" value="Sig_transdc_resp-reg_C-effctor"/>
</dbReference>
<dbReference type="PROSITE" id="PS50110">
    <property type="entry name" value="RESPONSE_REGULATORY"/>
    <property type="match status" value="1"/>
</dbReference>
<evidence type="ECO:0000313" key="10">
    <source>
        <dbReference type="EMBL" id="MFC6153640.1"/>
    </source>
</evidence>
<dbReference type="PROSITE" id="PS51755">
    <property type="entry name" value="OMPR_PHOB"/>
    <property type="match status" value="1"/>
</dbReference>
<dbReference type="EMBL" id="JBHSQI010000004">
    <property type="protein sequence ID" value="MFC6153640.1"/>
    <property type="molecule type" value="Genomic_DNA"/>
</dbReference>
<dbReference type="PANTHER" id="PTHR48111">
    <property type="entry name" value="REGULATOR OF RPOS"/>
    <property type="match status" value="1"/>
</dbReference>
<evidence type="ECO:0000256" key="7">
    <source>
        <dbReference type="PROSITE-ProRule" id="PRU01091"/>
    </source>
</evidence>
<gene>
    <name evidence="10" type="ORF">ACFPWU_08195</name>
</gene>
<dbReference type="InterPro" id="IPR011006">
    <property type="entry name" value="CheY-like_superfamily"/>
</dbReference>
<protein>
    <submittedName>
        <fullName evidence="10">Response regulator</fullName>
    </submittedName>
</protein>
<dbReference type="InterPro" id="IPR001789">
    <property type="entry name" value="Sig_transdc_resp-reg_receiver"/>
</dbReference>
<evidence type="ECO:0000256" key="2">
    <source>
        <dbReference type="ARBA" id="ARBA00023012"/>
    </source>
</evidence>
<organism evidence="10 11">
    <name type="scientific">Nocardioides yefusunii</name>
    <dbReference type="NCBI Taxonomy" id="2500546"/>
    <lineage>
        <taxon>Bacteria</taxon>
        <taxon>Bacillati</taxon>
        <taxon>Actinomycetota</taxon>
        <taxon>Actinomycetes</taxon>
        <taxon>Propionibacteriales</taxon>
        <taxon>Nocardioidaceae</taxon>
        <taxon>Nocardioides</taxon>
    </lineage>
</organism>
<proteinExistence type="predicted"/>
<evidence type="ECO:0000256" key="6">
    <source>
        <dbReference type="PROSITE-ProRule" id="PRU00169"/>
    </source>
</evidence>